<comment type="caution">
    <text evidence="1">The sequence shown here is derived from an EMBL/GenBank/DDBJ whole genome shotgun (WGS) entry which is preliminary data.</text>
</comment>
<dbReference type="EMBL" id="VTWS01000005">
    <property type="protein sequence ID" value="KAA9349728.1"/>
    <property type="molecule type" value="Genomic_DNA"/>
</dbReference>
<keyword evidence="2" id="KW-1185">Reference proteome</keyword>
<name>A0A5N1JBJ2_9BACT</name>
<dbReference type="InterPro" id="IPR045384">
    <property type="entry name" value="DUF6527"/>
</dbReference>
<accession>A0A5N1JBJ2</accession>
<dbReference type="AlphaFoldDB" id="A0A5N1JBJ2"/>
<dbReference type="RefSeq" id="WP_150879071.1">
    <property type="nucleotide sequence ID" value="NZ_VTWS01000005.1"/>
</dbReference>
<evidence type="ECO:0000313" key="1">
    <source>
        <dbReference type="EMBL" id="KAA9349728.1"/>
    </source>
</evidence>
<gene>
    <name evidence="1" type="ORF">F0P93_19955</name>
</gene>
<evidence type="ECO:0000313" key="2">
    <source>
        <dbReference type="Proteomes" id="UP000326344"/>
    </source>
</evidence>
<dbReference type="Pfam" id="PF20137">
    <property type="entry name" value="BubE"/>
    <property type="match status" value="1"/>
</dbReference>
<reference evidence="1 2" key="1">
    <citation type="submission" date="2019-09" db="EMBL/GenBank/DDBJ databases">
        <title>Genome Sequence of Larkinella sp MA1.</title>
        <authorList>
            <person name="Srinivasan S."/>
        </authorList>
    </citation>
    <scope>NUCLEOTIDE SEQUENCE [LARGE SCALE GENOMIC DNA]</scope>
    <source>
        <strain evidence="1 2">MA1</strain>
    </source>
</reference>
<organism evidence="1 2">
    <name type="scientific">Larkinella humicola</name>
    <dbReference type="NCBI Taxonomy" id="2607654"/>
    <lineage>
        <taxon>Bacteria</taxon>
        <taxon>Pseudomonadati</taxon>
        <taxon>Bacteroidota</taxon>
        <taxon>Cytophagia</taxon>
        <taxon>Cytophagales</taxon>
        <taxon>Spirosomataceae</taxon>
        <taxon>Larkinella</taxon>
    </lineage>
</organism>
<proteinExistence type="predicted"/>
<protein>
    <submittedName>
        <fullName evidence="1">Uncharacterized protein</fullName>
    </submittedName>
</protein>
<sequence>MKIKSLQHSFVKFIPKTLDEGVLYVSIEYCTAAHNCVCGCGNRVVTPISPTDWRLLFDGETVSLSPSIGNWGFECQSHYWIKQSKIEWAGKWKKEQINAGRNKDFQDKKEYFKQKDAEILGQEIESKVESTIKSNQKKGFWERLLNKLGL</sequence>
<dbReference type="Proteomes" id="UP000326344">
    <property type="component" value="Unassembled WGS sequence"/>
</dbReference>